<keyword evidence="3 5" id="KW-0808">Transferase</keyword>
<dbReference type="Proteomes" id="UP000270299">
    <property type="component" value="Unassembled WGS sequence"/>
</dbReference>
<evidence type="ECO:0000259" key="4">
    <source>
        <dbReference type="Pfam" id="PF13579"/>
    </source>
</evidence>
<dbReference type="GO" id="GO:0016758">
    <property type="term" value="F:hexosyltransferase activity"/>
    <property type="evidence" value="ECO:0007669"/>
    <property type="project" value="TreeGrafter"/>
</dbReference>
<dbReference type="SUPFAM" id="SSF53756">
    <property type="entry name" value="UDP-Glycosyltransferase/glycogen phosphorylase"/>
    <property type="match status" value="1"/>
</dbReference>
<name>A0A3L7A0Y8_9MICO</name>
<dbReference type="PANTHER" id="PTHR45947:SF3">
    <property type="entry name" value="SULFOQUINOVOSYL TRANSFERASE SQD2"/>
    <property type="match status" value="1"/>
</dbReference>
<dbReference type="AlphaFoldDB" id="A0A3L7A0Y8"/>
<accession>A0A3L7A0Y8</accession>
<evidence type="ECO:0000256" key="1">
    <source>
        <dbReference type="ARBA" id="ARBA00021292"/>
    </source>
</evidence>
<feature type="domain" description="Glycosyltransferase subfamily 4-like N-terminal" evidence="4">
    <location>
        <begin position="20"/>
        <end position="183"/>
    </location>
</feature>
<dbReference type="PANTHER" id="PTHR45947">
    <property type="entry name" value="SULFOQUINOVOSYL TRANSFERASE SQD2"/>
    <property type="match status" value="1"/>
</dbReference>
<dbReference type="Pfam" id="PF13579">
    <property type="entry name" value="Glyco_trans_4_4"/>
    <property type="match status" value="1"/>
</dbReference>
<organism evidence="5 6">
    <name type="scientific">Mycetocola manganoxydans</name>
    <dbReference type="NCBI Taxonomy" id="699879"/>
    <lineage>
        <taxon>Bacteria</taxon>
        <taxon>Bacillati</taxon>
        <taxon>Actinomycetota</taxon>
        <taxon>Actinomycetes</taxon>
        <taxon>Micrococcales</taxon>
        <taxon>Microbacteriaceae</taxon>
        <taxon>Mycetocola</taxon>
    </lineage>
</organism>
<evidence type="ECO:0000313" key="6">
    <source>
        <dbReference type="Proteomes" id="UP000270299"/>
    </source>
</evidence>
<dbReference type="OrthoDB" id="3657271at2"/>
<dbReference type="InterPro" id="IPR028098">
    <property type="entry name" value="Glyco_trans_4-like_N"/>
</dbReference>
<protein>
    <recommendedName>
        <fullName evidence="1">D-inositol 3-phosphate glycosyltransferase</fullName>
    </recommendedName>
</protein>
<sequence>MRVVIASRIFSPEPAAASFRLASLANALTERGDQVTVMTTTSRSGERPATRPNVTIRRFPVLRDRDGYVRGYLQYLSFDIPLFFRLLFERRPDVFVSEPPPTTGVVVRVVSALTRVPYVYYAADVWSDAAESTGAPRFVVRVLRLVEAHVLRHAKRVIAVSDGVARRVDELSGARHSVVVPNGIDTTIFSPGSSSPRSAPTVIYAGTTSEWQGADIFVRAMPEVRKRIPGARLIFLGQGSAWESLEALAEQLAPGAVEFRGVVSPDRAAATLRSARVAAVSLKPGQGYDFAIPTKIFAAVACGTPVLFTGPGPAADIIEGAGLGLAVNYEVATVADALTTMLRDRTWDPGNLAEWAEKNASLATAGRRAAQVVSDAGAGAT</sequence>
<keyword evidence="6" id="KW-1185">Reference proteome</keyword>
<evidence type="ECO:0000313" key="5">
    <source>
        <dbReference type="EMBL" id="RLP73879.1"/>
    </source>
</evidence>
<dbReference type="GO" id="GO:1901137">
    <property type="term" value="P:carbohydrate derivative biosynthetic process"/>
    <property type="evidence" value="ECO:0007669"/>
    <property type="project" value="UniProtKB-ARBA"/>
</dbReference>
<dbReference type="CDD" id="cd03794">
    <property type="entry name" value="GT4_WbuB-like"/>
    <property type="match status" value="1"/>
</dbReference>
<evidence type="ECO:0000256" key="2">
    <source>
        <dbReference type="ARBA" id="ARBA00022676"/>
    </source>
</evidence>
<evidence type="ECO:0000256" key="3">
    <source>
        <dbReference type="ARBA" id="ARBA00022679"/>
    </source>
</evidence>
<dbReference type="EMBL" id="RCUV01000001">
    <property type="protein sequence ID" value="RLP73879.1"/>
    <property type="molecule type" value="Genomic_DNA"/>
</dbReference>
<dbReference type="InterPro" id="IPR050194">
    <property type="entry name" value="Glycosyltransferase_grp1"/>
</dbReference>
<proteinExistence type="predicted"/>
<gene>
    <name evidence="5" type="ORF">D9V29_00850</name>
</gene>
<comment type="caution">
    <text evidence="5">The sequence shown here is derived from an EMBL/GenBank/DDBJ whole genome shotgun (WGS) entry which is preliminary data.</text>
</comment>
<reference evidence="5 6" key="1">
    <citation type="submission" date="2018-10" db="EMBL/GenBank/DDBJ databases">
        <authorList>
            <person name="Li J."/>
        </authorList>
    </citation>
    <scope>NUCLEOTIDE SEQUENCE [LARGE SCALE GENOMIC DNA]</scope>
    <source>
        <strain evidence="5 6">CCTCC AB209002</strain>
    </source>
</reference>
<keyword evidence="2" id="KW-0328">Glycosyltransferase</keyword>
<dbReference type="RefSeq" id="WP_121671429.1">
    <property type="nucleotide sequence ID" value="NZ_BMXM01000002.1"/>
</dbReference>
<dbReference type="Pfam" id="PF13692">
    <property type="entry name" value="Glyco_trans_1_4"/>
    <property type="match status" value="1"/>
</dbReference>
<dbReference type="Gene3D" id="3.40.50.2000">
    <property type="entry name" value="Glycogen Phosphorylase B"/>
    <property type="match status" value="2"/>
</dbReference>